<protein>
    <submittedName>
        <fullName evidence="8 11">Thiol:disulfide interchange protein</fullName>
    </submittedName>
    <submittedName>
        <fullName evidence="7">DsbE family thiol:disulfide interchange protein</fullName>
    </submittedName>
</protein>
<dbReference type="EMBL" id="NOWT01000001">
    <property type="protein sequence ID" value="OYD86302.1"/>
    <property type="molecule type" value="Genomic_DNA"/>
</dbReference>
<reference evidence="8 12" key="1">
    <citation type="submission" date="2017-07" db="EMBL/GenBank/DDBJ databases">
        <title>Whole genome sequence of Azospirillum brasilense 2A1, a potential biofertilizer strain.</title>
        <authorList>
            <person name="Fontana C.A."/>
            <person name="Toffoli L.M."/>
            <person name="Salazar S.M."/>
            <person name="Puglisi E."/>
            <person name="Pedraza R."/>
            <person name="Bassi D."/>
            <person name="Cocconcelli P.S."/>
        </authorList>
    </citation>
    <scope>NUCLEOTIDE SEQUENCE [LARGE SCALE GENOMIC DNA]</scope>
    <source>
        <strain evidence="8 12">2A1</strain>
    </source>
</reference>
<dbReference type="GeneID" id="56449974"/>
<evidence type="ECO:0000313" key="11">
    <source>
        <dbReference type="EMBL" id="TWA68877.1"/>
    </source>
</evidence>
<evidence type="ECO:0000313" key="16">
    <source>
        <dbReference type="Proteomes" id="UP001277471"/>
    </source>
</evidence>
<dbReference type="InterPro" id="IPR036249">
    <property type="entry name" value="Thioredoxin-like_sf"/>
</dbReference>
<evidence type="ECO:0000259" key="6">
    <source>
        <dbReference type="PROSITE" id="PS51352"/>
    </source>
</evidence>
<dbReference type="PANTHER" id="PTHR42852:SF6">
    <property type="entry name" value="THIOL:DISULFIDE INTERCHANGE PROTEIN DSBE"/>
    <property type="match status" value="1"/>
</dbReference>
<dbReference type="EMBL" id="CP032339">
    <property type="protein sequence ID" value="QCO09243.1"/>
    <property type="molecule type" value="Genomic_DNA"/>
</dbReference>
<evidence type="ECO:0000313" key="14">
    <source>
        <dbReference type="Proteomes" id="UP000298774"/>
    </source>
</evidence>
<dbReference type="GO" id="GO:0030288">
    <property type="term" value="C:outer membrane-bounded periplasmic space"/>
    <property type="evidence" value="ECO:0007669"/>
    <property type="project" value="InterPro"/>
</dbReference>
<reference evidence="13 14" key="2">
    <citation type="submission" date="2018-09" db="EMBL/GenBank/DDBJ databases">
        <title>Whole genome based analysis of evolution and adaptive divergence in Indian and Brazilian strains of Azospirillum brasilense.</title>
        <authorList>
            <person name="Singh C."/>
            <person name="Tripathi A.K."/>
        </authorList>
    </citation>
    <scope>NUCLEOTIDE SEQUENCE [LARGE SCALE GENOMIC DNA]</scope>
    <source>
        <strain evidence="9 13">MTCC4036</strain>
        <strain evidence="10 14">MTCC4038</strain>
    </source>
</reference>
<accession>A0A0P0E9I9</accession>
<dbReference type="InterPro" id="IPR050553">
    <property type="entry name" value="Thioredoxin_ResA/DsbE_sf"/>
</dbReference>
<evidence type="ECO:0000313" key="7">
    <source>
        <dbReference type="EMBL" id="MDX5952781.1"/>
    </source>
</evidence>
<dbReference type="NCBIfam" id="TIGR00385">
    <property type="entry name" value="dsbE"/>
    <property type="match status" value="1"/>
</dbReference>
<evidence type="ECO:0000313" key="9">
    <source>
        <dbReference type="EMBL" id="QCO02479.1"/>
    </source>
</evidence>
<dbReference type="GO" id="GO:0017004">
    <property type="term" value="P:cytochrome complex assembly"/>
    <property type="evidence" value="ECO:0007669"/>
    <property type="project" value="UniProtKB-KW"/>
</dbReference>
<dbReference type="Gene3D" id="3.40.30.10">
    <property type="entry name" value="Glutaredoxin"/>
    <property type="match status" value="1"/>
</dbReference>
<dbReference type="Pfam" id="PF08534">
    <property type="entry name" value="Redoxin"/>
    <property type="match status" value="1"/>
</dbReference>
<evidence type="ECO:0000313" key="10">
    <source>
        <dbReference type="EMBL" id="QCO09243.1"/>
    </source>
</evidence>
<evidence type="ECO:0000256" key="1">
    <source>
        <dbReference type="ARBA" id="ARBA00004196"/>
    </source>
</evidence>
<feature type="domain" description="Thioredoxin" evidence="6">
    <location>
        <begin position="34"/>
        <end position="176"/>
    </location>
</feature>
<evidence type="ECO:0000313" key="12">
    <source>
        <dbReference type="Proteomes" id="UP000215367"/>
    </source>
</evidence>
<evidence type="ECO:0000256" key="5">
    <source>
        <dbReference type="ARBA" id="ARBA00023284"/>
    </source>
</evidence>
<dbReference type="RefSeq" id="WP_014238694.1">
    <property type="nucleotide sequence ID" value="NZ_CP012914.1"/>
</dbReference>
<evidence type="ECO:0000256" key="3">
    <source>
        <dbReference type="ARBA" id="ARBA00022748"/>
    </source>
</evidence>
<evidence type="ECO:0000256" key="4">
    <source>
        <dbReference type="ARBA" id="ARBA00023157"/>
    </source>
</evidence>
<dbReference type="EMBL" id="VITF01000005">
    <property type="protein sequence ID" value="TWA68877.1"/>
    <property type="molecule type" value="Genomic_DNA"/>
</dbReference>
<dbReference type="KEGG" id="abf:AMK58_01415"/>
<keyword evidence="5" id="KW-0676">Redox-active center</keyword>
<dbReference type="InterPro" id="IPR013740">
    <property type="entry name" value="Redoxin"/>
</dbReference>
<keyword evidence="3" id="KW-0201">Cytochrome c-type biogenesis</keyword>
<evidence type="ECO:0000313" key="13">
    <source>
        <dbReference type="Proteomes" id="UP000298596"/>
    </source>
</evidence>
<dbReference type="Proteomes" id="UP000215367">
    <property type="component" value="Unassembled WGS sequence"/>
</dbReference>
<sequence length="178" mass="19749">MRRLIYLLPLLLFVGVGVAFLRGFDRDPRDIPSALIDKPAPEFSLPPLPGHKEGLSNATLKGDVTLVNVFASWCIPCKAEHPIITRLAREQGVTVRGINHKDKAEDAIAWLNRNGDPYASIGVDLDGRVSIDWGVYGVPETFLLDRQGRIRFKHVGPLTPQVVEEQILPMVKHLRSAS</sequence>
<dbReference type="Proteomes" id="UP000316083">
    <property type="component" value="Unassembled WGS sequence"/>
</dbReference>
<dbReference type="InterPro" id="IPR004799">
    <property type="entry name" value="Periplasmic_diS_OxRdtase_DsbE"/>
</dbReference>
<keyword evidence="16" id="KW-1185">Reference proteome</keyword>
<dbReference type="GO" id="GO:0015036">
    <property type="term" value="F:disulfide oxidoreductase activity"/>
    <property type="evidence" value="ECO:0007669"/>
    <property type="project" value="InterPro"/>
</dbReference>
<dbReference type="PANTHER" id="PTHR42852">
    <property type="entry name" value="THIOL:DISULFIDE INTERCHANGE PROTEIN DSBE"/>
    <property type="match status" value="1"/>
</dbReference>
<dbReference type="InterPro" id="IPR013766">
    <property type="entry name" value="Thioredoxin_domain"/>
</dbReference>
<proteinExistence type="inferred from homology"/>
<comment type="subcellular location">
    <subcellularLocation>
        <location evidence="1">Cell envelope</location>
    </subcellularLocation>
</comment>
<dbReference type="EMBL" id="CP032330">
    <property type="protein sequence ID" value="QCO02479.1"/>
    <property type="molecule type" value="Genomic_DNA"/>
</dbReference>
<evidence type="ECO:0000313" key="8">
    <source>
        <dbReference type="EMBL" id="OYD86302.1"/>
    </source>
</evidence>
<dbReference type="Proteomes" id="UP000298596">
    <property type="component" value="Chromosome"/>
</dbReference>
<evidence type="ECO:0000313" key="15">
    <source>
        <dbReference type="Proteomes" id="UP000316083"/>
    </source>
</evidence>
<gene>
    <name evidence="8" type="ORF">CHT98_01685</name>
    <name evidence="9" type="ORF">D3867_10920</name>
    <name evidence="10" type="ORF">D3868_09485</name>
    <name evidence="11" type="ORF">FBZ82_10534</name>
    <name evidence="7" type="ORF">SIM66_16495</name>
</gene>
<comment type="similarity">
    <text evidence="2">Belongs to the thioredoxin family. DsbE subfamily.</text>
</comment>
<dbReference type="SUPFAM" id="SSF52833">
    <property type="entry name" value="Thioredoxin-like"/>
    <property type="match status" value="1"/>
</dbReference>
<dbReference type="PROSITE" id="PS51352">
    <property type="entry name" value="THIOREDOXIN_2"/>
    <property type="match status" value="1"/>
</dbReference>
<name>A0A0P0E9I9_AZOBR</name>
<dbReference type="AlphaFoldDB" id="A0A0P0E9I9"/>
<dbReference type="Proteomes" id="UP001277471">
    <property type="component" value="Unassembled WGS sequence"/>
</dbReference>
<reference evidence="7 16" key="4">
    <citation type="submission" date="2023-11" db="EMBL/GenBank/DDBJ databases">
        <title>MicrobeMod: A computational toolkit for identifying prokaryotic methylation and restriction-modification with nanopore sequencing.</title>
        <authorList>
            <person name="Crits-Christoph A."/>
            <person name="Kang S.C."/>
            <person name="Lee H."/>
            <person name="Ostrov N."/>
        </authorList>
    </citation>
    <scope>NUCLEOTIDE SEQUENCE [LARGE SCALE GENOMIC DNA]</scope>
    <source>
        <strain evidence="7 16">ATCC 29145</strain>
    </source>
</reference>
<keyword evidence="4" id="KW-1015">Disulfide bond</keyword>
<dbReference type="Proteomes" id="UP000298774">
    <property type="component" value="Chromosome"/>
</dbReference>
<evidence type="ECO:0000256" key="2">
    <source>
        <dbReference type="ARBA" id="ARBA00007758"/>
    </source>
</evidence>
<organism evidence="8 12">
    <name type="scientific">Azospirillum brasilense</name>
    <dbReference type="NCBI Taxonomy" id="192"/>
    <lineage>
        <taxon>Bacteria</taxon>
        <taxon>Pseudomonadati</taxon>
        <taxon>Pseudomonadota</taxon>
        <taxon>Alphaproteobacteria</taxon>
        <taxon>Rhodospirillales</taxon>
        <taxon>Azospirillaceae</taxon>
        <taxon>Azospirillum</taxon>
    </lineage>
</organism>
<reference evidence="11 15" key="3">
    <citation type="submission" date="2019-06" db="EMBL/GenBank/DDBJ databases">
        <title>Genomic Encyclopedia of Type Strains, Phase IV (KMG-V): Genome sequencing to study the core and pangenomes of soil and plant-associated prokaryotes.</title>
        <authorList>
            <person name="Whitman W."/>
        </authorList>
    </citation>
    <scope>NUCLEOTIDE SEQUENCE [LARGE SCALE GENOMIC DNA]</scope>
    <source>
        <strain evidence="11 15">BR 11796</strain>
    </source>
</reference>
<dbReference type="CDD" id="cd03010">
    <property type="entry name" value="TlpA_like_DsbE"/>
    <property type="match status" value="1"/>
</dbReference>
<dbReference type="EMBL" id="JAWXYC010000004">
    <property type="protein sequence ID" value="MDX5952781.1"/>
    <property type="molecule type" value="Genomic_DNA"/>
</dbReference>